<feature type="transmembrane region" description="Helical" evidence="6">
    <location>
        <begin position="69"/>
        <end position="91"/>
    </location>
</feature>
<name>A0A8S9U7Y2_PHYIN</name>
<evidence type="ECO:0000313" key="9">
    <source>
        <dbReference type="Proteomes" id="UP000704712"/>
    </source>
</evidence>
<dbReference type="Proteomes" id="UP000704712">
    <property type="component" value="Unassembled WGS sequence"/>
</dbReference>
<feature type="transmembrane region" description="Helical" evidence="6">
    <location>
        <begin position="143"/>
        <end position="163"/>
    </location>
</feature>
<dbReference type="Gene3D" id="1.10.287.70">
    <property type="match status" value="2"/>
</dbReference>
<keyword evidence="3 6" id="KW-1133">Transmembrane helix</keyword>
<dbReference type="GO" id="GO:0005248">
    <property type="term" value="F:voltage-gated sodium channel activity"/>
    <property type="evidence" value="ECO:0007669"/>
    <property type="project" value="TreeGrafter"/>
</dbReference>
<feature type="transmembrane region" description="Helical" evidence="6">
    <location>
        <begin position="111"/>
        <end position="136"/>
    </location>
</feature>
<dbReference type="EMBL" id="JAACNO010001880">
    <property type="protein sequence ID" value="KAF4136991.1"/>
    <property type="molecule type" value="Genomic_DNA"/>
</dbReference>
<comment type="caution">
    <text evidence="8">The sequence shown here is derived from an EMBL/GenBank/DDBJ whole genome shotgun (WGS) entry which is preliminary data.</text>
</comment>
<dbReference type="AlphaFoldDB" id="A0A8S9U7Y2"/>
<dbReference type="GO" id="GO:0001518">
    <property type="term" value="C:voltage-gated sodium channel complex"/>
    <property type="evidence" value="ECO:0007669"/>
    <property type="project" value="TreeGrafter"/>
</dbReference>
<feature type="domain" description="Ion transport" evidence="7">
    <location>
        <begin position="76"/>
        <end position="327"/>
    </location>
</feature>
<sequence length="407" mass="46319">MYMCMDSTQPAIAVIFYLAFVVFDSIFVMNLTLAVISEEFNIEEPPRSPTAALKKTPEKQSRLKPRIPLLYYIASHPLFSFFVMCAIFANTAVLSMDHYPMSDTMDADLEIINFALTCVFVAEMIMKVAGLGIHLYTRDKFNLFDAFVVLMGLLEMALSPPSFMSENQPKKGSVASLRSFRLLRVFKLARNWKSLRELLEMVGRALASIANFGVLLFIFIYIYALVGMQFFGNTMRFDSNGYPTPYNIYDYWSGTVPRLHFDTFLWSAITVFKIITTDNWNEDMYNVIRSSGMFAALYTISLIVFGNFIMMNLFLALLLDNFSSDDTDEEQAQTNVQKLVRNFTSTKIASTPLPIPGERRPGHDDHDEMGSKDHLPVSDANSHVVEPDESTNHSTRTFSLSRCESYF</sequence>
<feature type="transmembrane region" description="Helical" evidence="6">
    <location>
        <begin position="294"/>
        <end position="319"/>
    </location>
</feature>
<reference evidence="8" key="1">
    <citation type="submission" date="2020-03" db="EMBL/GenBank/DDBJ databases">
        <title>Hybrid Assembly of Korean Phytophthora infestans isolates.</title>
        <authorList>
            <person name="Prokchorchik M."/>
            <person name="Lee Y."/>
            <person name="Seo J."/>
            <person name="Cho J.-H."/>
            <person name="Park Y.-E."/>
            <person name="Jang D.-C."/>
            <person name="Im J.-S."/>
            <person name="Choi J.-G."/>
            <person name="Park H.-J."/>
            <person name="Lee G.-B."/>
            <person name="Lee Y.-G."/>
            <person name="Hong S.-Y."/>
            <person name="Cho K."/>
            <person name="Sohn K.H."/>
        </authorList>
    </citation>
    <scope>NUCLEOTIDE SEQUENCE</scope>
    <source>
        <strain evidence="8">KR_2_A2</strain>
    </source>
</reference>
<gene>
    <name evidence="8" type="ORF">GN958_ATG13797</name>
</gene>
<comment type="subcellular location">
    <subcellularLocation>
        <location evidence="1">Membrane</location>
        <topology evidence="1">Multi-pass membrane protein</topology>
    </subcellularLocation>
</comment>
<dbReference type="PANTHER" id="PTHR10037:SF62">
    <property type="entry name" value="SODIUM CHANNEL PROTEIN 60E"/>
    <property type="match status" value="1"/>
</dbReference>
<evidence type="ECO:0000256" key="3">
    <source>
        <dbReference type="ARBA" id="ARBA00022989"/>
    </source>
</evidence>
<evidence type="ECO:0000256" key="4">
    <source>
        <dbReference type="ARBA" id="ARBA00023136"/>
    </source>
</evidence>
<keyword evidence="2 6" id="KW-0812">Transmembrane</keyword>
<dbReference type="PANTHER" id="PTHR10037">
    <property type="entry name" value="VOLTAGE-GATED CATION CHANNEL CALCIUM AND SODIUM"/>
    <property type="match status" value="1"/>
</dbReference>
<feature type="compositionally biased region" description="Basic and acidic residues" evidence="5">
    <location>
        <begin position="357"/>
        <end position="376"/>
    </location>
</feature>
<organism evidence="8 9">
    <name type="scientific">Phytophthora infestans</name>
    <name type="common">Potato late blight agent</name>
    <name type="synonym">Botrytis infestans</name>
    <dbReference type="NCBI Taxonomy" id="4787"/>
    <lineage>
        <taxon>Eukaryota</taxon>
        <taxon>Sar</taxon>
        <taxon>Stramenopiles</taxon>
        <taxon>Oomycota</taxon>
        <taxon>Peronosporomycetes</taxon>
        <taxon>Peronosporales</taxon>
        <taxon>Peronosporaceae</taxon>
        <taxon>Phytophthora</taxon>
    </lineage>
</organism>
<dbReference type="SUPFAM" id="SSF81324">
    <property type="entry name" value="Voltage-gated potassium channels"/>
    <property type="match status" value="1"/>
</dbReference>
<dbReference type="Pfam" id="PF00520">
    <property type="entry name" value="Ion_trans"/>
    <property type="match status" value="1"/>
</dbReference>
<keyword evidence="4 6" id="KW-0472">Membrane</keyword>
<dbReference type="InterPro" id="IPR043203">
    <property type="entry name" value="VGCC_Ca_Na"/>
</dbReference>
<feature type="region of interest" description="Disordered" evidence="5">
    <location>
        <begin position="349"/>
        <end position="396"/>
    </location>
</feature>
<dbReference type="Gene3D" id="1.20.120.350">
    <property type="entry name" value="Voltage-gated potassium channels. Chain C"/>
    <property type="match status" value="1"/>
</dbReference>
<evidence type="ECO:0000313" key="8">
    <source>
        <dbReference type="EMBL" id="KAF4136991.1"/>
    </source>
</evidence>
<evidence type="ECO:0000256" key="2">
    <source>
        <dbReference type="ARBA" id="ARBA00022692"/>
    </source>
</evidence>
<dbReference type="InterPro" id="IPR027359">
    <property type="entry name" value="Volt_channel_dom_sf"/>
</dbReference>
<accession>A0A8S9U7Y2</accession>
<proteinExistence type="predicted"/>
<feature type="transmembrane region" description="Helical" evidence="6">
    <location>
        <begin position="12"/>
        <end position="36"/>
    </location>
</feature>
<evidence type="ECO:0000256" key="5">
    <source>
        <dbReference type="SAM" id="MobiDB-lite"/>
    </source>
</evidence>
<dbReference type="InterPro" id="IPR005821">
    <property type="entry name" value="Ion_trans_dom"/>
</dbReference>
<evidence type="ECO:0000256" key="1">
    <source>
        <dbReference type="ARBA" id="ARBA00004141"/>
    </source>
</evidence>
<feature type="transmembrane region" description="Helical" evidence="6">
    <location>
        <begin position="205"/>
        <end position="226"/>
    </location>
</feature>
<protein>
    <submittedName>
        <fullName evidence="8">Ion transport protein</fullName>
    </submittedName>
</protein>
<evidence type="ECO:0000259" key="7">
    <source>
        <dbReference type="Pfam" id="PF00520"/>
    </source>
</evidence>
<evidence type="ECO:0000256" key="6">
    <source>
        <dbReference type="SAM" id="Phobius"/>
    </source>
</evidence>